<dbReference type="GO" id="GO:0003677">
    <property type="term" value="F:DNA binding"/>
    <property type="evidence" value="ECO:0007669"/>
    <property type="project" value="InterPro"/>
</dbReference>
<proteinExistence type="predicted"/>
<gene>
    <name evidence="3" type="ORF">KCMC57_16210</name>
</gene>
<organism evidence="3">
    <name type="scientific">Kitasatospora sp. CMC57</name>
    <dbReference type="NCBI Taxonomy" id="3231513"/>
    <lineage>
        <taxon>Bacteria</taxon>
        <taxon>Bacillati</taxon>
        <taxon>Actinomycetota</taxon>
        <taxon>Actinomycetes</taxon>
        <taxon>Kitasatosporales</taxon>
        <taxon>Streptomycetaceae</taxon>
        <taxon>Kitasatospora</taxon>
    </lineage>
</organism>
<dbReference type="InterPro" id="IPR011990">
    <property type="entry name" value="TPR-like_helical_dom_sf"/>
</dbReference>
<dbReference type="Pfam" id="PF13560">
    <property type="entry name" value="HTH_31"/>
    <property type="match status" value="1"/>
</dbReference>
<evidence type="ECO:0000256" key="1">
    <source>
        <dbReference type="SAM" id="MobiDB-lite"/>
    </source>
</evidence>
<dbReference type="AlphaFoldDB" id="A0AB33JR12"/>
<dbReference type="CDD" id="cd00093">
    <property type="entry name" value="HTH_XRE"/>
    <property type="match status" value="1"/>
</dbReference>
<reference evidence="3" key="1">
    <citation type="submission" date="2024-07" db="EMBL/GenBank/DDBJ databases">
        <title>Complete genome sequences of cellulolytic bacteria, Kitasatospora sp. CMC57 and Streptomyces sp. CMC78, isolated from Japanese agricultural soil.</title>
        <authorList>
            <person name="Hashimoto T."/>
            <person name="Ito M."/>
            <person name="Iwamoto M."/>
            <person name="Fukahori D."/>
            <person name="Shoda T."/>
            <person name="Sakoda M."/>
            <person name="Morohoshi T."/>
            <person name="Mitsuboshi M."/>
            <person name="Nishizawa T."/>
        </authorList>
    </citation>
    <scope>NUCLEOTIDE SEQUENCE</scope>
    <source>
        <strain evidence="3">CMC57</strain>
    </source>
</reference>
<accession>A0AB33JR12</accession>
<protein>
    <recommendedName>
        <fullName evidence="2">HTH cro/C1-type domain-containing protein</fullName>
    </recommendedName>
</protein>
<dbReference type="EMBL" id="AP035881">
    <property type="protein sequence ID" value="BFP45253.1"/>
    <property type="molecule type" value="Genomic_DNA"/>
</dbReference>
<feature type="compositionally biased region" description="Polar residues" evidence="1">
    <location>
        <begin position="1"/>
        <end position="25"/>
    </location>
</feature>
<dbReference type="Gene3D" id="1.10.260.40">
    <property type="entry name" value="lambda repressor-like DNA-binding domains"/>
    <property type="match status" value="1"/>
</dbReference>
<evidence type="ECO:0000313" key="3">
    <source>
        <dbReference type="EMBL" id="BFP45253.1"/>
    </source>
</evidence>
<dbReference type="Gene3D" id="1.25.40.10">
    <property type="entry name" value="Tetratricopeptide repeat domain"/>
    <property type="match status" value="1"/>
</dbReference>
<name>A0AB33JR12_9ACTN</name>
<feature type="domain" description="HTH cro/C1-type" evidence="2">
    <location>
        <begin position="59"/>
        <end position="103"/>
    </location>
</feature>
<dbReference type="PROSITE" id="PS50943">
    <property type="entry name" value="HTH_CROC1"/>
    <property type="match status" value="1"/>
</dbReference>
<evidence type="ECO:0000259" key="2">
    <source>
        <dbReference type="PROSITE" id="PS50943"/>
    </source>
</evidence>
<dbReference type="SUPFAM" id="SSF47413">
    <property type="entry name" value="lambda repressor-like DNA-binding domains"/>
    <property type="match status" value="1"/>
</dbReference>
<feature type="region of interest" description="Disordered" evidence="1">
    <location>
        <begin position="1"/>
        <end position="44"/>
    </location>
</feature>
<sequence length="427" mass="45710">MHSGRTTLVPSAGQPPQFNQRVTRSTHSEREPPVPEQRPSPAVGENIAIFRKTRVPAVTQDSLARRARISVSLLSKIETGDRVASPPVVAAIAQALGTTTARLYFGSRPDTPVDLDPLRAAVRRYDIADTAREPVKREHLTAALAQAGSLRAATRYDELSVILPELLADATTHALATGDPVAWTLLADTYGCAYSLAHRLGQPDLAEAITARQEWATTRTWTPVAYAAAQWNRAGTFQSAGDYTHGLGIVENAVSALAAANLTDVPATVVQGSLHLRAVTLASRAKDQAATTDHLRHARALARKLPGGDVLIHNLTFGRGNTAMHELASLVELDKPDKAVDMAAAFVPGPGLRPTRMGHFHINAARAHLATGDRDAALSSLRAADDVAPQMARAHPMAREVGRVLVSMHRRSNPELMVMAARLGIDT</sequence>
<dbReference type="InterPro" id="IPR001387">
    <property type="entry name" value="Cro/C1-type_HTH"/>
</dbReference>
<dbReference type="SMART" id="SM00530">
    <property type="entry name" value="HTH_XRE"/>
    <property type="match status" value="1"/>
</dbReference>
<dbReference type="InterPro" id="IPR010982">
    <property type="entry name" value="Lambda_DNA-bd_dom_sf"/>
</dbReference>